<gene>
    <name evidence="4" type="ORF">BDW02DRAFT_488826</name>
</gene>
<name>A0A6A5KJC4_9PLEO</name>
<dbReference type="PANTHER" id="PTHR21660:SF1">
    <property type="entry name" value="ACYL-COENZYME A THIOESTERASE 13"/>
    <property type="match status" value="1"/>
</dbReference>
<dbReference type="AlphaFoldDB" id="A0A6A5KJC4"/>
<reference evidence="4" key="1">
    <citation type="submission" date="2020-01" db="EMBL/GenBank/DDBJ databases">
        <authorList>
            <consortium name="DOE Joint Genome Institute"/>
            <person name="Haridas S."/>
            <person name="Albert R."/>
            <person name="Binder M."/>
            <person name="Bloem J."/>
            <person name="Labutti K."/>
            <person name="Salamov A."/>
            <person name="Andreopoulos B."/>
            <person name="Baker S.E."/>
            <person name="Barry K."/>
            <person name="Bills G."/>
            <person name="Bluhm B.H."/>
            <person name="Cannon C."/>
            <person name="Castanera R."/>
            <person name="Culley D.E."/>
            <person name="Daum C."/>
            <person name="Ezra D."/>
            <person name="Gonzalez J.B."/>
            <person name="Henrissat B."/>
            <person name="Kuo A."/>
            <person name="Liang C."/>
            <person name="Lipzen A."/>
            <person name="Lutzoni F."/>
            <person name="Magnuson J."/>
            <person name="Mondo S."/>
            <person name="Nolan M."/>
            <person name="Ohm R."/>
            <person name="Pangilinan J."/>
            <person name="Park H.-J."/>
            <person name="Ramirez L."/>
            <person name="Alfaro M."/>
            <person name="Sun H."/>
            <person name="Tritt A."/>
            <person name="Yoshinaga Y."/>
            <person name="Zwiers L.-H."/>
            <person name="Turgeon B.G."/>
            <person name="Goodwin S.B."/>
            <person name="Spatafora J.W."/>
            <person name="Crous P.W."/>
            <person name="Grigoriev I.V."/>
        </authorList>
    </citation>
    <scope>NUCLEOTIDE SEQUENCE</scope>
    <source>
        <strain evidence="4">P77</strain>
    </source>
</reference>
<proteinExistence type="inferred from homology"/>
<dbReference type="Gene3D" id="3.10.129.10">
    <property type="entry name" value="Hotdog Thioesterase"/>
    <property type="match status" value="1"/>
</dbReference>
<dbReference type="InterPro" id="IPR029069">
    <property type="entry name" value="HotDog_dom_sf"/>
</dbReference>
<dbReference type="PANTHER" id="PTHR21660">
    <property type="entry name" value="THIOESTERASE SUPERFAMILY MEMBER-RELATED"/>
    <property type="match status" value="1"/>
</dbReference>
<accession>A0A6A5KJC4</accession>
<feature type="non-terminal residue" evidence="4">
    <location>
        <position position="1"/>
    </location>
</feature>
<evidence type="ECO:0000259" key="3">
    <source>
        <dbReference type="Pfam" id="PF03061"/>
    </source>
</evidence>
<sequence>TVFSFTVPRQLCNMAGTLHGGAVALIFDITTSTTITACSHDDFWDTGHVSRNRCTYLRPAPEGAKVFVESWVVHLGKRMGQTMGIMRLGSADGKACYSCEHGKVSLGGSSL</sequence>
<dbReference type="Proteomes" id="UP000800040">
    <property type="component" value="Unassembled WGS sequence"/>
</dbReference>
<comment type="similarity">
    <text evidence="1">Belongs to the thioesterase PaaI family.</text>
</comment>
<dbReference type="Pfam" id="PF03061">
    <property type="entry name" value="4HBT"/>
    <property type="match status" value="1"/>
</dbReference>
<dbReference type="CDD" id="cd03443">
    <property type="entry name" value="PaaI_thioesterase"/>
    <property type="match status" value="1"/>
</dbReference>
<dbReference type="OrthoDB" id="2831072at2759"/>
<dbReference type="EMBL" id="ML975251">
    <property type="protein sequence ID" value="KAF1838495.1"/>
    <property type="molecule type" value="Genomic_DNA"/>
</dbReference>
<dbReference type="GO" id="GO:0047617">
    <property type="term" value="F:fatty acyl-CoA hydrolase activity"/>
    <property type="evidence" value="ECO:0007669"/>
    <property type="project" value="InterPro"/>
</dbReference>
<evidence type="ECO:0000313" key="5">
    <source>
        <dbReference type="Proteomes" id="UP000800040"/>
    </source>
</evidence>
<protein>
    <recommendedName>
        <fullName evidence="3">Thioesterase domain-containing protein</fullName>
    </recommendedName>
</protein>
<keyword evidence="5" id="KW-1185">Reference proteome</keyword>
<feature type="domain" description="Thioesterase" evidence="3">
    <location>
        <begin position="16"/>
        <end position="80"/>
    </location>
</feature>
<dbReference type="SUPFAM" id="SSF54637">
    <property type="entry name" value="Thioesterase/thiol ester dehydrase-isomerase"/>
    <property type="match status" value="1"/>
</dbReference>
<keyword evidence="2" id="KW-0378">Hydrolase</keyword>
<dbReference type="InterPro" id="IPR039298">
    <property type="entry name" value="ACOT13"/>
</dbReference>
<organism evidence="4 5">
    <name type="scientific">Decorospora gaudefroyi</name>
    <dbReference type="NCBI Taxonomy" id="184978"/>
    <lineage>
        <taxon>Eukaryota</taxon>
        <taxon>Fungi</taxon>
        <taxon>Dikarya</taxon>
        <taxon>Ascomycota</taxon>
        <taxon>Pezizomycotina</taxon>
        <taxon>Dothideomycetes</taxon>
        <taxon>Pleosporomycetidae</taxon>
        <taxon>Pleosporales</taxon>
        <taxon>Pleosporineae</taxon>
        <taxon>Pleosporaceae</taxon>
        <taxon>Decorospora</taxon>
    </lineage>
</organism>
<evidence type="ECO:0000313" key="4">
    <source>
        <dbReference type="EMBL" id="KAF1838495.1"/>
    </source>
</evidence>
<evidence type="ECO:0000256" key="1">
    <source>
        <dbReference type="ARBA" id="ARBA00008324"/>
    </source>
</evidence>
<dbReference type="InterPro" id="IPR006683">
    <property type="entry name" value="Thioestr_dom"/>
</dbReference>
<evidence type="ECO:0000256" key="2">
    <source>
        <dbReference type="ARBA" id="ARBA00022801"/>
    </source>
</evidence>